<dbReference type="SUPFAM" id="SSF56954">
    <property type="entry name" value="Outer membrane efflux proteins (OEP)"/>
    <property type="match status" value="1"/>
</dbReference>
<dbReference type="Pfam" id="PF02321">
    <property type="entry name" value="OEP"/>
    <property type="match status" value="2"/>
</dbReference>
<dbReference type="Gene3D" id="1.20.1600.10">
    <property type="entry name" value="Outer membrane efflux proteins (OEP)"/>
    <property type="match status" value="1"/>
</dbReference>
<evidence type="ECO:0000256" key="2">
    <source>
        <dbReference type="RuleBase" id="RU362097"/>
    </source>
</evidence>
<dbReference type="NCBIfam" id="TIGR01845">
    <property type="entry name" value="outer_NodT"/>
    <property type="match status" value="1"/>
</dbReference>
<feature type="signal peptide" evidence="2">
    <location>
        <begin position="1"/>
        <end position="20"/>
    </location>
</feature>
<dbReference type="InterPro" id="IPR010131">
    <property type="entry name" value="MdtP/NodT-like"/>
</dbReference>
<evidence type="ECO:0000313" key="3">
    <source>
        <dbReference type="EMBL" id="QLG87472.1"/>
    </source>
</evidence>
<keyword evidence="4" id="KW-1185">Reference proteome</keyword>
<comment type="similarity">
    <text evidence="1 2">Belongs to the outer membrane factor (OMF) (TC 1.B.17) family.</text>
</comment>
<dbReference type="RefSeq" id="WP_179357555.1">
    <property type="nucleotide sequence ID" value="NZ_CP058627.1"/>
</dbReference>
<reference evidence="3 4" key="1">
    <citation type="submission" date="2020-07" db="EMBL/GenBank/DDBJ databases">
        <title>Complete genome sequence of Chitinibacter sp. 2T18.</title>
        <authorList>
            <person name="Bae J.-W."/>
            <person name="Choi J.-W."/>
        </authorList>
    </citation>
    <scope>NUCLEOTIDE SEQUENCE [LARGE SCALE GENOMIC DNA]</scope>
    <source>
        <strain evidence="3 4">2T18</strain>
    </source>
</reference>
<dbReference type="KEGG" id="chiz:HQ393_03960"/>
<keyword evidence="2" id="KW-0449">Lipoprotein</keyword>
<dbReference type="PANTHER" id="PTHR30203">
    <property type="entry name" value="OUTER MEMBRANE CATION EFFLUX PROTEIN"/>
    <property type="match status" value="1"/>
</dbReference>
<dbReference type="GO" id="GO:0015562">
    <property type="term" value="F:efflux transmembrane transporter activity"/>
    <property type="evidence" value="ECO:0007669"/>
    <property type="project" value="InterPro"/>
</dbReference>
<gene>
    <name evidence="3" type="ORF">HQ393_03960</name>
</gene>
<keyword evidence="2" id="KW-0732">Signal</keyword>
<organism evidence="3 4">
    <name type="scientific">Chitinibacter bivalviorum</name>
    <dbReference type="NCBI Taxonomy" id="2739434"/>
    <lineage>
        <taxon>Bacteria</taxon>
        <taxon>Pseudomonadati</taxon>
        <taxon>Pseudomonadota</taxon>
        <taxon>Betaproteobacteria</taxon>
        <taxon>Neisseriales</taxon>
        <taxon>Chitinibacteraceae</taxon>
        <taxon>Chitinibacter</taxon>
    </lineage>
</organism>
<keyword evidence="2" id="KW-0472">Membrane</keyword>
<dbReference type="PROSITE" id="PS51257">
    <property type="entry name" value="PROKAR_LIPOPROTEIN"/>
    <property type="match status" value="1"/>
</dbReference>
<evidence type="ECO:0000313" key="4">
    <source>
        <dbReference type="Proteomes" id="UP000509597"/>
    </source>
</evidence>
<keyword evidence="2" id="KW-0564">Palmitate</keyword>
<keyword evidence="2" id="KW-1134">Transmembrane beta strand</keyword>
<dbReference type="EMBL" id="CP058627">
    <property type="protein sequence ID" value="QLG87472.1"/>
    <property type="molecule type" value="Genomic_DNA"/>
</dbReference>
<dbReference type="PANTHER" id="PTHR30203:SF30">
    <property type="entry name" value="OUTER MEMBRANE PROTEIN-RELATED"/>
    <property type="match status" value="1"/>
</dbReference>
<keyword evidence="2" id="KW-0812">Transmembrane</keyword>
<sequence>MNMRKTILSLSIATLLSACAFTPDNTLPTVEIPAVATQADAVAIENWWSQFNDPILNQLIEYALINNQNLALATAKVDEARAVLGIVSSDQLPKLGLGADAGTQKFSKEGGTAPGSTVSDYKLVGQASWEIDLWGRIRNLSTAAKQDLLATEFNREGVKLTLTAEVAQNYFNLRALDAQLIITDETIKSRQEAYDLREKRFKGGITSELDVRQAQAELAAAQAKKPDLEISIAKTEGALSVLVGQSPRALVESGVSRGLTIDQLTTPPVIPAGLDSSLLLRRPDIAQAEAGLLAARARIQSARAAYFPRLSLTGLLGLESLDFSRLFQGSAQTWAFAGNLTMPLFDGGLTASQIDQAKARDRQAAAIYQQAIQNAFVDTRNVLVANKVINDRVAAEQTQVTSTQRQLKLATLRYDNGFASYLEVLDAQRNLFSSQLQLVSAQRDLLDARVSLYKALGGGWSKN</sequence>
<feature type="chain" id="PRO_5029033912" evidence="2">
    <location>
        <begin position="21"/>
        <end position="463"/>
    </location>
</feature>
<dbReference type="Proteomes" id="UP000509597">
    <property type="component" value="Chromosome"/>
</dbReference>
<dbReference type="InterPro" id="IPR003423">
    <property type="entry name" value="OMP_efflux"/>
</dbReference>
<protein>
    <submittedName>
        <fullName evidence="3">Efflux transporter outer membrane subunit</fullName>
    </submittedName>
</protein>
<comment type="subcellular location">
    <subcellularLocation>
        <location evidence="2">Cell membrane</location>
        <topology evidence="2">Lipid-anchor</topology>
    </subcellularLocation>
</comment>
<proteinExistence type="inferred from homology"/>
<evidence type="ECO:0000256" key="1">
    <source>
        <dbReference type="ARBA" id="ARBA00007613"/>
    </source>
</evidence>
<accession>A0A7H9BGC1</accession>
<name>A0A7H9BGC1_9NEIS</name>
<dbReference type="AlphaFoldDB" id="A0A7H9BGC1"/>
<dbReference type="Gene3D" id="2.20.200.10">
    <property type="entry name" value="Outer membrane efflux proteins (OEP)"/>
    <property type="match status" value="1"/>
</dbReference>
<dbReference type="GO" id="GO:0005886">
    <property type="term" value="C:plasma membrane"/>
    <property type="evidence" value="ECO:0007669"/>
    <property type="project" value="UniProtKB-SubCell"/>
</dbReference>